<dbReference type="SUPFAM" id="SSF52540">
    <property type="entry name" value="P-loop containing nucleoside triphosphate hydrolases"/>
    <property type="match status" value="1"/>
</dbReference>
<evidence type="ECO:0000259" key="5">
    <source>
        <dbReference type="PROSITE" id="PS50893"/>
    </source>
</evidence>
<protein>
    <submittedName>
        <fullName evidence="6">Multidrug resistance-associated protein 1</fullName>
    </submittedName>
</protein>
<dbReference type="PANTHER" id="PTHR24223:SF456">
    <property type="entry name" value="MULTIDRUG RESISTANCE-ASSOCIATED PROTEIN LETHAL(2)03659"/>
    <property type="match status" value="1"/>
</dbReference>
<dbReference type="Proteomes" id="UP000315783">
    <property type="component" value="Unassembled WGS sequence"/>
</dbReference>
<evidence type="ECO:0000313" key="6">
    <source>
        <dbReference type="EMBL" id="TQV97378.1"/>
    </source>
</evidence>
<accession>A0A545V6N8</accession>
<dbReference type="GO" id="GO:0005524">
    <property type="term" value="F:ATP binding"/>
    <property type="evidence" value="ECO:0007669"/>
    <property type="project" value="UniProtKB-KW"/>
</dbReference>
<gene>
    <name evidence="6" type="ORF">IF1G_04618</name>
</gene>
<dbReference type="PROSITE" id="PS50893">
    <property type="entry name" value="ABC_TRANSPORTER_2"/>
    <property type="match status" value="1"/>
</dbReference>
<comment type="subcellular location">
    <subcellularLocation>
        <location evidence="1">Membrane</location>
        <topology evidence="1">Multi-pass membrane protein</topology>
    </subcellularLocation>
</comment>
<dbReference type="STRING" id="43265.A0A545V6N8"/>
<comment type="similarity">
    <text evidence="2">Belongs to the ABC transporter superfamily. ABCC family. Conjugate transporter (TC 3.A.1.208) subfamily.</text>
</comment>
<dbReference type="GO" id="GO:0016020">
    <property type="term" value="C:membrane"/>
    <property type="evidence" value="ECO:0007669"/>
    <property type="project" value="UniProtKB-SubCell"/>
</dbReference>
<comment type="caution">
    <text evidence="6">The sequence shown here is derived from an EMBL/GenBank/DDBJ whole genome shotgun (WGS) entry which is preliminary data.</text>
</comment>
<sequence>MRLQIPIEGLLKFLVVEKLTRRPLAAGKRPPPSGSRTVADADDLEYPSLANILNYHWFLNEPDQKKSAVPSDRLRLENADLSWDAQKSSPNTQNDVILSDVSIDFPPGALSIITGGTGSGKSLLLASMLDETSIRCGRLFRPPVCATANKSKFQITSGGTALVSQPPWIENRTIFENIIFGSAYDEARYREVLAACALNQDLSALPKGDQTIAGLSGAILSGGQKWRVALARAFYSTAEIILLDDVLSAVDTRVAKRIFEQMLTGK</sequence>
<proteinExistence type="inferred from homology"/>
<dbReference type="Pfam" id="PF00005">
    <property type="entry name" value="ABC_tran"/>
    <property type="match status" value="1"/>
</dbReference>
<reference evidence="6 7" key="1">
    <citation type="journal article" date="2019" name="Appl. Microbiol. Biotechnol.">
        <title>Genome sequence of Isaria javanica and comparative genome analysis insights into family S53 peptidase evolution in fungal entomopathogens.</title>
        <authorList>
            <person name="Lin R."/>
            <person name="Zhang X."/>
            <person name="Xin B."/>
            <person name="Zou M."/>
            <person name="Gao Y."/>
            <person name="Qin F."/>
            <person name="Hu Q."/>
            <person name="Xie B."/>
            <person name="Cheng X."/>
        </authorList>
    </citation>
    <scope>NUCLEOTIDE SEQUENCE [LARGE SCALE GENOMIC DNA]</scope>
    <source>
        <strain evidence="6 7">IJ1G</strain>
    </source>
</reference>
<evidence type="ECO:0000256" key="1">
    <source>
        <dbReference type="ARBA" id="ARBA00004141"/>
    </source>
</evidence>
<evidence type="ECO:0000313" key="7">
    <source>
        <dbReference type="Proteomes" id="UP000315783"/>
    </source>
</evidence>
<dbReference type="Gene3D" id="3.40.50.300">
    <property type="entry name" value="P-loop containing nucleotide triphosphate hydrolases"/>
    <property type="match status" value="1"/>
</dbReference>
<keyword evidence="3" id="KW-0547">Nucleotide-binding</keyword>
<evidence type="ECO:0000256" key="2">
    <source>
        <dbReference type="ARBA" id="ARBA00009726"/>
    </source>
</evidence>
<feature type="domain" description="ABC transporter" evidence="5">
    <location>
        <begin position="74"/>
        <end position="264"/>
    </location>
</feature>
<keyword evidence="4" id="KW-0067">ATP-binding</keyword>
<dbReference type="PANTHER" id="PTHR24223">
    <property type="entry name" value="ATP-BINDING CASSETTE SUB-FAMILY C"/>
    <property type="match status" value="1"/>
</dbReference>
<dbReference type="GO" id="GO:0016887">
    <property type="term" value="F:ATP hydrolysis activity"/>
    <property type="evidence" value="ECO:0007669"/>
    <property type="project" value="InterPro"/>
</dbReference>
<dbReference type="GO" id="GO:0042626">
    <property type="term" value="F:ATPase-coupled transmembrane transporter activity"/>
    <property type="evidence" value="ECO:0007669"/>
    <property type="project" value="TreeGrafter"/>
</dbReference>
<dbReference type="InterPro" id="IPR050173">
    <property type="entry name" value="ABC_transporter_C-like"/>
</dbReference>
<dbReference type="EMBL" id="SPUK01000005">
    <property type="protein sequence ID" value="TQV97378.1"/>
    <property type="molecule type" value="Genomic_DNA"/>
</dbReference>
<evidence type="ECO:0000256" key="4">
    <source>
        <dbReference type="ARBA" id="ARBA00022840"/>
    </source>
</evidence>
<dbReference type="InterPro" id="IPR003439">
    <property type="entry name" value="ABC_transporter-like_ATP-bd"/>
</dbReference>
<evidence type="ECO:0000256" key="3">
    <source>
        <dbReference type="ARBA" id="ARBA00022741"/>
    </source>
</evidence>
<dbReference type="InterPro" id="IPR027417">
    <property type="entry name" value="P-loop_NTPase"/>
</dbReference>
<dbReference type="AlphaFoldDB" id="A0A545V6N8"/>
<name>A0A545V6N8_9HYPO</name>
<keyword evidence="7" id="KW-1185">Reference proteome</keyword>
<organism evidence="6 7">
    <name type="scientific">Cordyceps javanica</name>
    <dbReference type="NCBI Taxonomy" id="43265"/>
    <lineage>
        <taxon>Eukaryota</taxon>
        <taxon>Fungi</taxon>
        <taxon>Dikarya</taxon>
        <taxon>Ascomycota</taxon>
        <taxon>Pezizomycotina</taxon>
        <taxon>Sordariomycetes</taxon>
        <taxon>Hypocreomycetidae</taxon>
        <taxon>Hypocreales</taxon>
        <taxon>Cordycipitaceae</taxon>
        <taxon>Cordyceps</taxon>
    </lineage>
</organism>